<sequence>RTTATLPNKIVYAWARKTCTITLYALDVSPVVGGTAPVKAYPGDTKDYNPITLPAEQNALSFTCHCA</sequence>
<name>A0AAN5D587_9BILA</name>
<dbReference type="Proteomes" id="UP001328107">
    <property type="component" value="Unassembled WGS sequence"/>
</dbReference>
<evidence type="ECO:0000313" key="1">
    <source>
        <dbReference type="EMBL" id="GMR57066.1"/>
    </source>
</evidence>
<feature type="non-terminal residue" evidence="1">
    <location>
        <position position="1"/>
    </location>
</feature>
<accession>A0AAN5D587</accession>
<dbReference type="EMBL" id="BTRK01000006">
    <property type="protein sequence ID" value="GMR57066.1"/>
    <property type="molecule type" value="Genomic_DNA"/>
</dbReference>
<proteinExistence type="predicted"/>
<dbReference type="AlphaFoldDB" id="A0AAN5D587"/>
<keyword evidence="2" id="KW-1185">Reference proteome</keyword>
<protein>
    <submittedName>
        <fullName evidence="1">Uncharacterized protein</fullName>
    </submittedName>
</protein>
<evidence type="ECO:0000313" key="2">
    <source>
        <dbReference type="Proteomes" id="UP001328107"/>
    </source>
</evidence>
<gene>
    <name evidence="1" type="ORF">PMAYCL1PPCAC_27261</name>
</gene>
<organism evidence="1 2">
    <name type="scientific">Pristionchus mayeri</name>
    <dbReference type="NCBI Taxonomy" id="1317129"/>
    <lineage>
        <taxon>Eukaryota</taxon>
        <taxon>Metazoa</taxon>
        <taxon>Ecdysozoa</taxon>
        <taxon>Nematoda</taxon>
        <taxon>Chromadorea</taxon>
        <taxon>Rhabditida</taxon>
        <taxon>Rhabditina</taxon>
        <taxon>Diplogasteromorpha</taxon>
        <taxon>Diplogasteroidea</taxon>
        <taxon>Neodiplogasteridae</taxon>
        <taxon>Pristionchus</taxon>
    </lineage>
</organism>
<comment type="caution">
    <text evidence="1">The sequence shown here is derived from an EMBL/GenBank/DDBJ whole genome shotgun (WGS) entry which is preliminary data.</text>
</comment>
<reference evidence="2" key="1">
    <citation type="submission" date="2022-10" db="EMBL/GenBank/DDBJ databases">
        <title>Genome assembly of Pristionchus species.</title>
        <authorList>
            <person name="Yoshida K."/>
            <person name="Sommer R.J."/>
        </authorList>
    </citation>
    <scope>NUCLEOTIDE SEQUENCE [LARGE SCALE GENOMIC DNA]</scope>
    <source>
        <strain evidence="2">RS5460</strain>
    </source>
</reference>